<organism evidence="1">
    <name type="scientific">marine sediment metagenome</name>
    <dbReference type="NCBI Taxonomy" id="412755"/>
    <lineage>
        <taxon>unclassified sequences</taxon>
        <taxon>metagenomes</taxon>
        <taxon>ecological metagenomes</taxon>
    </lineage>
</organism>
<proteinExistence type="predicted"/>
<name>X1BXS9_9ZZZZ</name>
<reference evidence="1" key="1">
    <citation type="journal article" date="2014" name="Front. Microbiol.">
        <title>High frequency of phylogenetically diverse reductive dehalogenase-homologous genes in deep subseafloor sedimentary metagenomes.</title>
        <authorList>
            <person name="Kawai M."/>
            <person name="Futagami T."/>
            <person name="Toyoda A."/>
            <person name="Takaki Y."/>
            <person name="Nishi S."/>
            <person name="Hori S."/>
            <person name="Arai W."/>
            <person name="Tsubouchi T."/>
            <person name="Morono Y."/>
            <person name="Uchiyama I."/>
            <person name="Ito T."/>
            <person name="Fujiyama A."/>
            <person name="Inagaki F."/>
            <person name="Takami H."/>
        </authorList>
    </citation>
    <scope>NUCLEOTIDE SEQUENCE</scope>
    <source>
        <strain evidence="1">Expedition CK06-06</strain>
    </source>
</reference>
<dbReference type="AlphaFoldDB" id="X1BXS9"/>
<accession>X1BXS9</accession>
<sequence>GYQLDVNTEYLYFNGAVCNNWDEATDMEVRIFWELNAGGGGADDSVFFDLKSWYKGATEDTTKYQTSTEGELVNNDGQYTAYMITFTLDYDLVANVIQVGDVLSFRLNLNTASSDVDNVVLNYVYFSYKTKVPQPTTY</sequence>
<feature type="non-terminal residue" evidence="1">
    <location>
        <position position="1"/>
    </location>
</feature>
<comment type="caution">
    <text evidence="1">The sequence shown here is derived from an EMBL/GenBank/DDBJ whole genome shotgun (WGS) entry which is preliminary data.</text>
</comment>
<gene>
    <name evidence="1" type="ORF">S01H4_23294</name>
</gene>
<evidence type="ECO:0000313" key="1">
    <source>
        <dbReference type="EMBL" id="GAG76946.1"/>
    </source>
</evidence>
<dbReference type="EMBL" id="BART01010784">
    <property type="protein sequence ID" value="GAG76946.1"/>
    <property type="molecule type" value="Genomic_DNA"/>
</dbReference>
<protein>
    <submittedName>
        <fullName evidence="1">Uncharacterized protein</fullName>
    </submittedName>
</protein>